<dbReference type="GO" id="GO:0007165">
    <property type="term" value="P:signal transduction"/>
    <property type="evidence" value="ECO:0007669"/>
    <property type="project" value="InterPro"/>
</dbReference>
<name>A0A0E3JXM7_CLOSL</name>
<keyword evidence="1" id="KW-0812">Transmembrane</keyword>
<evidence type="ECO:0000256" key="1">
    <source>
        <dbReference type="SAM" id="Phobius"/>
    </source>
</evidence>
<dbReference type="HOGENOM" id="CLU_000445_92_5_9"/>
<dbReference type="InterPro" id="IPR037522">
    <property type="entry name" value="HD_GYP_dom"/>
</dbReference>
<keyword evidence="1" id="KW-0472">Membrane</keyword>
<dbReference type="KEGG" id="csq:CSCA_1187"/>
<dbReference type="Gene3D" id="6.10.340.10">
    <property type="match status" value="1"/>
</dbReference>
<organism evidence="7 8">
    <name type="scientific">Clostridium scatologenes</name>
    <dbReference type="NCBI Taxonomy" id="1548"/>
    <lineage>
        <taxon>Bacteria</taxon>
        <taxon>Bacillati</taxon>
        <taxon>Bacillota</taxon>
        <taxon>Clostridia</taxon>
        <taxon>Eubacteriales</taxon>
        <taxon>Clostridiaceae</taxon>
        <taxon>Clostridium</taxon>
    </lineage>
</organism>
<reference evidence="7 8" key="1">
    <citation type="journal article" date="2015" name="J. Biotechnol.">
        <title>Complete genome sequence of a malodorant-producing acetogen, Clostridium scatologenes ATCC 25775(T).</title>
        <authorList>
            <person name="Zhu Z."/>
            <person name="Guo T."/>
            <person name="Zheng H."/>
            <person name="Song T."/>
            <person name="Ouyang P."/>
            <person name="Xie J."/>
        </authorList>
    </citation>
    <scope>NUCLEOTIDE SEQUENCE [LARGE SCALE GENOMIC DNA]</scope>
    <source>
        <strain evidence="7 8">ATCC 25775</strain>
    </source>
</reference>
<feature type="domain" description="PAC" evidence="3">
    <location>
        <begin position="247"/>
        <end position="299"/>
    </location>
</feature>
<dbReference type="Pfam" id="PF13426">
    <property type="entry name" value="PAS_9"/>
    <property type="match status" value="1"/>
</dbReference>
<dbReference type="Proteomes" id="UP000033115">
    <property type="component" value="Chromosome"/>
</dbReference>
<dbReference type="Gene3D" id="1.10.3210.10">
    <property type="entry name" value="Hypothetical protein af1432"/>
    <property type="match status" value="1"/>
</dbReference>
<dbReference type="PROSITE" id="PS50885">
    <property type="entry name" value="HAMP"/>
    <property type="match status" value="1"/>
</dbReference>
<dbReference type="NCBIfam" id="TIGR00254">
    <property type="entry name" value="GGDEF"/>
    <property type="match status" value="1"/>
</dbReference>
<evidence type="ECO:0000259" key="5">
    <source>
        <dbReference type="PROSITE" id="PS50887"/>
    </source>
</evidence>
<dbReference type="InterPro" id="IPR000700">
    <property type="entry name" value="PAS-assoc_C"/>
</dbReference>
<dbReference type="InterPro" id="IPR003607">
    <property type="entry name" value="HD/PDEase_dom"/>
</dbReference>
<dbReference type="PROSITE" id="PS50887">
    <property type="entry name" value="GGDEF"/>
    <property type="match status" value="1"/>
</dbReference>
<dbReference type="InterPro" id="IPR001610">
    <property type="entry name" value="PAC"/>
</dbReference>
<dbReference type="PROSITE" id="PS50113">
    <property type="entry name" value="PAC"/>
    <property type="match status" value="1"/>
</dbReference>
<evidence type="ECO:0000313" key="7">
    <source>
        <dbReference type="EMBL" id="AKA68312.1"/>
    </source>
</evidence>
<dbReference type="InterPro" id="IPR000160">
    <property type="entry name" value="GGDEF_dom"/>
</dbReference>
<dbReference type="PANTHER" id="PTHR43155:SF2">
    <property type="entry name" value="CYCLIC DI-GMP PHOSPHODIESTERASE PA4108"/>
    <property type="match status" value="1"/>
</dbReference>
<evidence type="ECO:0000313" key="8">
    <source>
        <dbReference type="Proteomes" id="UP000033115"/>
    </source>
</evidence>
<evidence type="ECO:0000259" key="2">
    <source>
        <dbReference type="PROSITE" id="PS50112"/>
    </source>
</evidence>
<dbReference type="CDD" id="cd01949">
    <property type="entry name" value="GGDEF"/>
    <property type="match status" value="1"/>
</dbReference>
<dbReference type="InterPro" id="IPR035965">
    <property type="entry name" value="PAS-like_dom_sf"/>
</dbReference>
<dbReference type="NCBIfam" id="TIGR00229">
    <property type="entry name" value="sensory_box"/>
    <property type="match status" value="1"/>
</dbReference>
<dbReference type="SMART" id="SM00471">
    <property type="entry name" value="HDc"/>
    <property type="match status" value="1"/>
</dbReference>
<feature type="domain" description="HD-GYP" evidence="6">
    <location>
        <begin position="449"/>
        <end position="638"/>
    </location>
</feature>
<dbReference type="Gene3D" id="3.30.450.20">
    <property type="entry name" value="PAS domain"/>
    <property type="match status" value="1"/>
</dbReference>
<sequence length="638" mass="72961">MLNNFKIKAKILILSFIMLIMILILGLVSLHNETISNNREFNLLDNTIRKNYTPERQYDMDIIIAKEKELKHNELIKNIIIFIILSTLFIFLSIIITYIISKNITFPIQIAINQVKQIPNNLLEAEFPEHFNNRRDEIGELVTAINKMNNSISNVIENVNVKVNTIMEQNKLLYNTLMSASDGIISTDKNGNVRLVNTTAEKLLGWKQDEILGKAFDEIFNIIDEKTREKCESPLKIVFSTKKTTELNYNILLISKKGAETPIENSASPLKNSEGFVIGMILIFRDISEKKKKNEKIQYLSFHDQLTKLHNRRFFENALERMDIEENYPLGFIIADVNGLKLANDAFGHLVGDKLLQKAAYVMKKACKANDVIARIGGDEFAILLPKTNLRGAELLVEKMQKSTYFEKVGSINLSISFGCACKNTCSNKIANIFKKAEKNMYKQKLCESQNIKLNIINIIIDTMCEKFKGIETYYLKISNLCETVGKQLNLPDNDIEDLRTAALLHDIGNISLDENILNKPDKLTNLERFEIQHHPETGYHILNSVNNMAKVSEYVLDHHERWDGKGYPRGLKGDKIPIQSRIISIVDTYATLINEKPYRKAFTKEQAIEIIKKNSGTQFDPAIVKEFIKILEQATVH</sequence>
<dbReference type="SMART" id="SM00091">
    <property type="entry name" value="PAS"/>
    <property type="match status" value="1"/>
</dbReference>
<keyword evidence="7" id="KW-0378">Hydrolase</keyword>
<dbReference type="CDD" id="cd00077">
    <property type="entry name" value="HDc"/>
    <property type="match status" value="1"/>
</dbReference>
<proteinExistence type="predicted"/>
<feature type="transmembrane region" description="Helical" evidence="1">
    <location>
        <begin position="79"/>
        <end position="100"/>
    </location>
</feature>
<dbReference type="STRING" id="1548.CSCA_1187"/>
<gene>
    <name evidence="7" type="ORF">CSCA_1187</name>
</gene>
<feature type="domain" description="HAMP" evidence="4">
    <location>
        <begin position="102"/>
        <end position="157"/>
    </location>
</feature>
<evidence type="ECO:0000259" key="6">
    <source>
        <dbReference type="PROSITE" id="PS51832"/>
    </source>
</evidence>
<dbReference type="SMART" id="SM00267">
    <property type="entry name" value="GGDEF"/>
    <property type="match status" value="1"/>
</dbReference>
<dbReference type="SUPFAM" id="SSF158472">
    <property type="entry name" value="HAMP domain-like"/>
    <property type="match status" value="1"/>
</dbReference>
<dbReference type="Pfam" id="PF00990">
    <property type="entry name" value="GGDEF"/>
    <property type="match status" value="1"/>
</dbReference>
<dbReference type="EMBL" id="CP009933">
    <property type="protein sequence ID" value="AKA68312.1"/>
    <property type="molecule type" value="Genomic_DNA"/>
</dbReference>
<dbReference type="InterPro" id="IPR000014">
    <property type="entry name" value="PAS"/>
</dbReference>
<dbReference type="SUPFAM" id="SSF55073">
    <property type="entry name" value="Nucleotide cyclase"/>
    <property type="match status" value="1"/>
</dbReference>
<evidence type="ECO:0000259" key="3">
    <source>
        <dbReference type="PROSITE" id="PS50113"/>
    </source>
</evidence>
<dbReference type="PROSITE" id="PS50112">
    <property type="entry name" value="PAS"/>
    <property type="match status" value="1"/>
</dbReference>
<dbReference type="RefSeq" id="WP_029162053.1">
    <property type="nucleotide sequence ID" value="NZ_CP009933.1"/>
</dbReference>
<dbReference type="PANTHER" id="PTHR43155">
    <property type="entry name" value="CYCLIC DI-GMP PHOSPHODIESTERASE PA4108-RELATED"/>
    <property type="match status" value="1"/>
</dbReference>
<feature type="transmembrane region" description="Helical" evidence="1">
    <location>
        <begin position="12"/>
        <end position="31"/>
    </location>
</feature>
<evidence type="ECO:0000259" key="4">
    <source>
        <dbReference type="PROSITE" id="PS50885"/>
    </source>
</evidence>
<dbReference type="PROSITE" id="PS51832">
    <property type="entry name" value="HD_GYP"/>
    <property type="match status" value="1"/>
</dbReference>
<dbReference type="SMART" id="SM00086">
    <property type="entry name" value="PAC"/>
    <property type="match status" value="1"/>
</dbReference>
<dbReference type="Pfam" id="PF13487">
    <property type="entry name" value="HD_5"/>
    <property type="match status" value="1"/>
</dbReference>
<protein>
    <submittedName>
        <fullName evidence="7">Diguanylate cyclase and metal dependent phosphohydrolase</fullName>
    </submittedName>
</protein>
<dbReference type="InterPro" id="IPR029787">
    <property type="entry name" value="Nucleotide_cyclase"/>
</dbReference>
<feature type="domain" description="GGDEF" evidence="5">
    <location>
        <begin position="328"/>
        <end position="457"/>
    </location>
</feature>
<dbReference type="Gene3D" id="3.30.70.270">
    <property type="match status" value="1"/>
</dbReference>
<accession>A0A0E3JXM7</accession>
<dbReference type="InterPro" id="IPR003660">
    <property type="entry name" value="HAMP_dom"/>
</dbReference>
<dbReference type="GO" id="GO:0016787">
    <property type="term" value="F:hydrolase activity"/>
    <property type="evidence" value="ECO:0007669"/>
    <property type="project" value="UniProtKB-KW"/>
</dbReference>
<dbReference type="SUPFAM" id="SSF55785">
    <property type="entry name" value="PYP-like sensor domain (PAS domain)"/>
    <property type="match status" value="1"/>
</dbReference>
<dbReference type="SUPFAM" id="SSF109604">
    <property type="entry name" value="HD-domain/PDEase-like"/>
    <property type="match status" value="1"/>
</dbReference>
<dbReference type="CDD" id="cd00130">
    <property type="entry name" value="PAS"/>
    <property type="match status" value="1"/>
</dbReference>
<keyword evidence="1" id="KW-1133">Transmembrane helix</keyword>
<keyword evidence="8" id="KW-1185">Reference proteome</keyword>
<dbReference type="InterPro" id="IPR043128">
    <property type="entry name" value="Rev_trsase/Diguanyl_cyclase"/>
</dbReference>
<dbReference type="AlphaFoldDB" id="A0A0E3JXM7"/>
<dbReference type="GO" id="GO:0016020">
    <property type="term" value="C:membrane"/>
    <property type="evidence" value="ECO:0007669"/>
    <property type="project" value="InterPro"/>
</dbReference>
<feature type="domain" description="PAS" evidence="2">
    <location>
        <begin position="169"/>
        <end position="242"/>
    </location>
</feature>